<comment type="similarity">
    <text evidence="1">Belongs to the bacterial ribosomal protein bL28 family.</text>
</comment>
<dbReference type="GO" id="GO:0003735">
    <property type="term" value="F:structural constituent of ribosome"/>
    <property type="evidence" value="ECO:0007669"/>
    <property type="project" value="InterPro"/>
</dbReference>
<protein>
    <recommendedName>
        <fullName evidence="4">Large ribosomal subunit protein bL28m</fullName>
    </recommendedName>
</protein>
<gene>
    <name evidence="6" type="ORF">B0H16DRAFT_1771323</name>
</gene>
<dbReference type="EMBL" id="JARKIB010000015">
    <property type="protein sequence ID" value="KAJ7771579.1"/>
    <property type="molecule type" value="Genomic_DNA"/>
</dbReference>
<keyword evidence="3" id="KW-0687">Ribonucleoprotein</keyword>
<dbReference type="FunFam" id="2.30.170.40:FF:000003">
    <property type="entry name" value="54S ribosomal protein L24"/>
    <property type="match status" value="1"/>
</dbReference>
<evidence type="ECO:0000256" key="1">
    <source>
        <dbReference type="ARBA" id="ARBA00008760"/>
    </source>
</evidence>
<comment type="caution">
    <text evidence="6">The sequence shown here is derived from an EMBL/GenBank/DDBJ whole genome shotgun (WGS) entry which is preliminary data.</text>
</comment>
<proteinExistence type="inferred from homology"/>
<dbReference type="AlphaFoldDB" id="A0AAD7JVM7"/>
<keyword evidence="7" id="KW-1185">Reference proteome</keyword>
<dbReference type="Gene3D" id="2.30.170.40">
    <property type="entry name" value="Ribosomal protein L28/L24"/>
    <property type="match status" value="1"/>
</dbReference>
<dbReference type="SUPFAM" id="SSF143800">
    <property type="entry name" value="L28p-like"/>
    <property type="match status" value="1"/>
</dbReference>
<feature type="region of interest" description="Disordered" evidence="5">
    <location>
        <begin position="233"/>
        <end position="255"/>
    </location>
</feature>
<dbReference type="GO" id="GO:1990904">
    <property type="term" value="C:ribonucleoprotein complex"/>
    <property type="evidence" value="ECO:0007669"/>
    <property type="project" value="UniProtKB-KW"/>
</dbReference>
<name>A0AAD7JVM7_9AGAR</name>
<dbReference type="Proteomes" id="UP001215598">
    <property type="component" value="Unassembled WGS sequence"/>
</dbReference>
<dbReference type="InterPro" id="IPR034704">
    <property type="entry name" value="Ribosomal_bL28/bL31-like_sf"/>
</dbReference>
<dbReference type="InterPro" id="IPR026569">
    <property type="entry name" value="Ribosomal_bL28"/>
</dbReference>
<dbReference type="GO" id="GO:0005840">
    <property type="term" value="C:ribosome"/>
    <property type="evidence" value="ECO:0007669"/>
    <property type="project" value="UniProtKB-KW"/>
</dbReference>
<reference evidence="6" key="1">
    <citation type="submission" date="2023-03" db="EMBL/GenBank/DDBJ databases">
        <title>Massive genome expansion in bonnet fungi (Mycena s.s.) driven by repeated elements and novel gene families across ecological guilds.</title>
        <authorList>
            <consortium name="Lawrence Berkeley National Laboratory"/>
            <person name="Harder C.B."/>
            <person name="Miyauchi S."/>
            <person name="Viragh M."/>
            <person name="Kuo A."/>
            <person name="Thoen E."/>
            <person name="Andreopoulos B."/>
            <person name="Lu D."/>
            <person name="Skrede I."/>
            <person name="Drula E."/>
            <person name="Henrissat B."/>
            <person name="Morin E."/>
            <person name="Kohler A."/>
            <person name="Barry K."/>
            <person name="LaButti K."/>
            <person name="Morin E."/>
            <person name="Salamov A."/>
            <person name="Lipzen A."/>
            <person name="Mereny Z."/>
            <person name="Hegedus B."/>
            <person name="Baldrian P."/>
            <person name="Stursova M."/>
            <person name="Weitz H."/>
            <person name="Taylor A."/>
            <person name="Grigoriev I.V."/>
            <person name="Nagy L.G."/>
            <person name="Martin F."/>
            <person name="Kauserud H."/>
        </authorList>
    </citation>
    <scope>NUCLEOTIDE SEQUENCE</scope>
    <source>
        <strain evidence="6">CBHHK182m</strain>
    </source>
</reference>
<evidence type="ECO:0000313" key="6">
    <source>
        <dbReference type="EMBL" id="KAJ7771579.1"/>
    </source>
</evidence>
<evidence type="ECO:0000256" key="4">
    <source>
        <dbReference type="ARBA" id="ARBA00035269"/>
    </source>
</evidence>
<accession>A0AAD7JVM7</accession>
<dbReference type="PANTHER" id="PTHR34587">
    <property type="entry name" value="VWFA DOMAIN-CONTAINING PROTEIN"/>
    <property type="match status" value="1"/>
</dbReference>
<sequence length="517" mass="55564">MRPTLAVLGVRAPSEVAVKAQPFKRAQFGLFQGKTKLYGNSVPFSLHKTRRTWLPNVQRKRLFSDTLQSNIRVKLTTAALRTIKKKGGVDNYLMETKADLLGWKGLQLRVSLRDAQKKNAESTKPALKRERVPTKSFLSADPTTALQELQRPRTAAKFVRHTRRMAAKELGKPGFASAEETIKYMKEQKLKQKIDLDLVSPYSTHYIITMHSSALILLALTLVAAAVPTRHRFDRPKKNSSLGRPNCGKAGHSTDATLSPTFTGVQDAAPTGLPTTVAAATAATPTPQPPQVVASNTTVGGATGDLQASFTLDPSVVQTGFQNNGQNPPVAGQFASLTSINNFINFCALTLPGTPLTNGKQITTGSCNSAPIGLIPSVDKMPSSKFQNPKNFDTIAANAPFNISLALKNVDAGHFTNAQENYFAAPQQLNAQGIIIGHTHVVIEALSTMDQVTTTDPKTFGINTPIENGAVSTPVAAGVPAGFYRLCSQNAAMNHQPVIVPVAQKGNLDDCVYFTAK</sequence>
<dbReference type="InterPro" id="IPR053216">
    <property type="entry name" value="Appressorial_penetr-assoc"/>
</dbReference>
<organism evidence="6 7">
    <name type="scientific">Mycena metata</name>
    <dbReference type="NCBI Taxonomy" id="1033252"/>
    <lineage>
        <taxon>Eukaryota</taxon>
        <taxon>Fungi</taxon>
        <taxon>Dikarya</taxon>
        <taxon>Basidiomycota</taxon>
        <taxon>Agaricomycotina</taxon>
        <taxon>Agaricomycetes</taxon>
        <taxon>Agaricomycetidae</taxon>
        <taxon>Agaricales</taxon>
        <taxon>Marasmiineae</taxon>
        <taxon>Mycenaceae</taxon>
        <taxon>Mycena</taxon>
    </lineage>
</organism>
<evidence type="ECO:0000256" key="5">
    <source>
        <dbReference type="SAM" id="MobiDB-lite"/>
    </source>
</evidence>
<evidence type="ECO:0000256" key="3">
    <source>
        <dbReference type="ARBA" id="ARBA00023274"/>
    </source>
</evidence>
<dbReference type="Pfam" id="PF00830">
    <property type="entry name" value="Ribosomal_L28"/>
    <property type="match status" value="1"/>
</dbReference>
<dbReference type="PANTHER" id="PTHR34587:SF2">
    <property type="entry name" value="G-PROTEIN COUPLED RECEPTORS FAMILY 1 PROFILE DOMAIN-CONTAINING PROTEIN"/>
    <property type="match status" value="1"/>
</dbReference>
<evidence type="ECO:0000256" key="2">
    <source>
        <dbReference type="ARBA" id="ARBA00022980"/>
    </source>
</evidence>
<evidence type="ECO:0000313" key="7">
    <source>
        <dbReference type="Proteomes" id="UP001215598"/>
    </source>
</evidence>
<keyword evidence="2" id="KW-0689">Ribosomal protein</keyword>
<dbReference type="InterPro" id="IPR037147">
    <property type="entry name" value="Ribosomal_bL28_sf"/>
</dbReference>
<dbReference type="HAMAP" id="MF_00373">
    <property type="entry name" value="Ribosomal_bL28"/>
    <property type="match status" value="1"/>
</dbReference>